<name>A0ABN9LPE0_9NEOB</name>
<accession>A0ABN9LPE0</accession>
<sequence>MEEGGSGGDIDSRLRDKASAITFLDPGLKHLRDRGPRRLVLESPVSGDVLEAPRETVDLNAQGVGLSWEGLESCKHLVRVLVDEMARLMFCPGYLLNLDLRRGPTLTEPFYVQKPFGFHLGLEDQSQWILMVDLPPSEEMTVILVTDRLTKMADFIPTKGIPTAEETAELVVKEVFRLHGIPDNPEDSPVFHVSFHEELSLLLHQKKSMVKKSTSWMKFWSLEDVEETTIFGAMEGVTDQKTMYGNHRATSMHPGLQELFIFIKRSQHLRYQEAILEGGEYCTDPNPAAPEHQTQLFPKLFSSLDCSVLTQILAQFVLKDKTKQNKLITILGSSAESPPLLSFFIIVCSTDVTLISLQSISELSGLEQPMPSSTEPLSALIGCSDINCHYPVPPSVSVIILYPECQCHYPVPRVSVPLSCTPSVSAIILYPECQCHHPVPRVSVSLSCTPSVSVIILYPQCQCHYPVPTVSVSLSCTPSVSVIILYPQCQCHYPVLRVSVSLSCTPSVSVIILYPHLVDEMARLMFCPGYLLNLDLRRGPTLTEPFYVQKPFGEYWTPKNFFPMIKEGYQTDFFLIHPSEDIDLSFKEGSWMQNHQTLYMSLNLLDLKSSNLSTILNNENSITTTSVFLVA</sequence>
<protein>
    <submittedName>
        <fullName evidence="1">Uncharacterized protein</fullName>
    </submittedName>
</protein>
<dbReference type="EMBL" id="CAUEEQ010024779">
    <property type="protein sequence ID" value="CAJ0946026.1"/>
    <property type="molecule type" value="Genomic_DNA"/>
</dbReference>
<reference evidence="1" key="1">
    <citation type="submission" date="2023-07" db="EMBL/GenBank/DDBJ databases">
        <authorList>
            <person name="Stuckert A."/>
        </authorList>
    </citation>
    <scope>NUCLEOTIDE SEQUENCE</scope>
</reference>
<comment type="caution">
    <text evidence="1">The sequence shown here is derived from an EMBL/GenBank/DDBJ whole genome shotgun (WGS) entry which is preliminary data.</text>
</comment>
<gene>
    <name evidence="1" type="ORF">RIMI_LOCUS11120382</name>
</gene>
<evidence type="ECO:0000313" key="1">
    <source>
        <dbReference type="EMBL" id="CAJ0946026.1"/>
    </source>
</evidence>
<proteinExistence type="predicted"/>
<organism evidence="1 2">
    <name type="scientific">Ranitomeya imitator</name>
    <name type="common">mimic poison frog</name>
    <dbReference type="NCBI Taxonomy" id="111125"/>
    <lineage>
        <taxon>Eukaryota</taxon>
        <taxon>Metazoa</taxon>
        <taxon>Chordata</taxon>
        <taxon>Craniata</taxon>
        <taxon>Vertebrata</taxon>
        <taxon>Euteleostomi</taxon>
        <taxon>Amphibia</taxon>
        <taxon>Batrachia</taxon>
        <taxon>Anura</taxon>
        <taxon>Neobatrachia</taxon>
        <taxon>Hyloidea</taxon>
        <taxon>Dendrobatidae</taxon>
        <taxon>Dendrobatinae</taxon>
        <taxon>Ranitomeya</taxon>
    </lineage>
</organism>
<evidence type="ECO:0000313" key="2">
    <source>
        <dbReference type="Proteomes" id="UP001176940"/>
    </source>
</evidence>
<keyword evidence="2" id="KW-1185">Reference proteome</keyword>
<dbReference type="Proteomes" id="UP001176940">
    <property type="component" value="Unassembled WGS sequence"/>
</dbReference>